<dbReference type="RefSeq" id="WP_145221274.1">
    <property type="nucleotide sequence ID" value="NZ_CP036269.1"/>
</dbReference>
<sequence>MSSVIQLNRLTRDFGSLRAVDQVSFEVERGAIFGLLGPNGSGKSTIIRMLCGVLQPTGGSAHVLGFDVAHDAEQIKRQIGYMSQSFSLYSDLSVRENIEFYGRIYGLSPEKLEQRFQEIIELTSLGDRLDQLAGSLSGGWKQRLALGCALIHEPQVLFLDEPTAGIDPVARRDLWDLLFDLAGQGVTLFVTTHYMDEAERCSDVGYIYDSRLIVCGKPDELKHLPSVTPEGTSRFEIETVDPATKLATFRELEGVRDATLFGQTIHVLADQRLSETDLIEQIQKEDKSVQIRPITPSLEDVFVTLSRAEGLNHHDIDRSKQTPVEVCPKPKSPEPTESKDVSEDQLVRKKPAPARAGLMAGFWAILVKEFSHVRREPATLLFVFAVPVLQTIIFGFAIDTQIENIPTVIYDLDGRSSARELRDAFANTRTFEIIKRVFDEDAFHYALQSGRAKVGVIIPPDYSDRLLRGEQVSVQVLIDGSDSQVATTALNASNLLGLNLSTQMAKQFAETLPRVPARDAQGAAALPLEVRPRLLYNPDLESSHFFVPGLVGIILQLVTLFLTSFAIVRERELGTLEQLFVTPVSKSGLMLGKLVPYALIGFVETLIVLTVMVFFFGVPIHGSLWELLVLSLLFLVCGLGLGMLVSTVSRTQLQAVQFAFLIMLPSVLLSGFMFPRSQMPLPIYLFTFIIPVTYFLEILRGIVLRGADITDLLPHIIGLTLCCIAIIGISLKRFQKQLS</sequence>
<organism evidence="11 12">
    <name type="scientific">Gimesia alba</name>
    <dbReference type="NCBI Taxonomy" id="2527973"/>
    <lineage>
        <taxon>Bacteria</taxon>
        <taxon>Pseudomonadati</taxon>
        <taxon>Planctomycetota</taxon>
        <taxon>Planctomycetia</taxon>
        <taxon>Planctomycetales</taxon>
        <taxon>Planctomycetaceae</taxon>
        <taxon>Gimesia</taxon>
    </lineage>
</organism>
<dbReference type="Pfam" id="PF12698">
    <property type="entry name" value="ABC2_membrane_3"/>
    <property type="match status" value="1"/>
</dbReference>
<dbReference type="InterPro" id="IPR003439">
    <property type="entry name" value="ABC_transporter-like_ATP-bd"/>
</dbReference>
<dbReference type="InterPro" id="IPR047817">
    <property type="entry name" value="ABC2_TM_bact-type"/>
</dbReference>
<evidence type="ECO:0000313" key="11">
    <source>
        <dbReference type="EMBL" id="QDT45143.1"/>
    </source>
</evidence>
<dbReference type="Proteomes" id="UP000317171">
    <property type="component" value="Chromosome"/>
</dbReference>
<keyword evidence="4 11" id="KW-0067">ATP-binding</keyword>
<keyword evidence="3" id="KW-0547">Nucleotide-binding</keyword>
<evidence type="ECO:0000256" key="2">
    <source>
        <dbReference type="ARBA" id="ARBA00022692"/>
    </source>
</evidence>
<evidence type="ECO:0000256" key="3">
    <source>
        <dbReference type="ARBA" id="ARBA00022741"/>
    </source>
</evidence>
<dbReference type="GO" id="GO:0140359">
    <property type="term" value="F:ABC-type transporter activity"/>
    <property type="evidence" value="ECO:0007669"/>
    <property type="project" value="InterPro"/>
</dbReference>
<evidence type="ECO:0000256" key="7">
    <source>
        <dbReference type="SAM" id="MobiDB-lite"/>
    </source>
</evidence>
<comment type="subcellular location">
    <subcellularLocation>
        <location evidence="1">Membrane</location>
        <topology evidence="1">Multi-pass membrane protein</topology>
    </subcellularLocation>
</comment>
<feature type="transmembrane region" description="Helical" evidence="8">
    <location>
        <begin position="658"/>
        <end position="675"/>
    </location>
</feature>
<feature type="transmembrane region" description="Helical" evidence="8">
    <location>
        <begin position="378"/>
        <end position="398"/>
    </location>
</feature>
<feature type="domain" description="ABC transporter" evidence="9">
    <location>
        <begin position="5"/>
        <end position="234"/>
    </location>
</feature>
<evidence type="ECO:0000259" key="10">
    <source>
        <dbReference type="PROSITE" id="PS51012"/>
    </source>
</evidence>
<dbReference type="InterPro" id="IPR003593">
    <property type="entry name" value="AAA+_ATPase"/>
</dbReference>
<dbReference type="GO" id="GO:0016020">
    <property type="term" value="C:membrane"/>
    <property type="evidence" value="ECO:0007669"/>
    <property type="project" value="UniProtKB-SubCell"/>
</dbReference>
<dbReference type="AlphaFoldDB" id="A0A517RMP3"/>
<dbReference type="GO" id="GO:0016887">
    <property type="term" value="F:ATP hydrolysis activity"/>
    <property type="evidence" value="ECO:0007669"/>
    <property type="project" value="InterPro"/>
</dbReference>
<dbReference type="PROSITE" id="PS50893">
    <property type="entry name" value="ABC_TRANSPORTER_2"/>
    <property type="match status" value="1"/>
</dbReference>
<keyword evidence="5 8" id="KW-1133">Transmembrane helix</keyword>
<dbReference type="InterPro" id="IPR013525">
    <property type="entry name" value="ABC2_TM"/>
</dbReference>
<feature type="transmembrane region" description="Helical" evidence="8">
    <location>
        <begin position="624"/>
        <end position="646"/>
    </location>
</feature>
<dbReference type="OrthoDB" id="9804819at2"/>
<evidence type="ECO:0000256" key="1">
    <source>
        <dbReference type="ARBA" id="ARBA00004141"/>
    </source>
</evidence>
<feature type="transmembrane region" description="Helical" evidence="8">
    <location>
        <begin position="594"/>
        <end position="618"/>
    </location>
</feature>
<keyword evidence="6 8" id="KW-0472">Membrane</keyword>
<feature type="transmembrane region" description="Helical" evidence="8">
    <location>
        <begin position="545"/>
        <end position="568"/>
    </location>
</feature>
<protein>
    <submittedName>
        <fullName evidence="11">Putative ABC transporter ATP-binding protein YbhF</fullName>
    </submittedName>
</protein>
<feature type="region of interest" description="Disordered" evidence="7">
    <location>
        <begin position="314"/>
        <end position="346"/>
    </location>
</feature>
<dbReference type="InterPro" id="IPR027417">
    <property type="entry name" value="P-loop_NTPase"/>
</dbReference>
<evidence type="ECO:0000256" key="8">
    <source>
        <dbReference type="SAM" id="Phobius"/>
    </source>
</evidence>
<dbReference type="GO" id="GO:0005524">
    <property type="term" value="F:ATP binding"/>
    <property type="evidence" value="ECO:0007669"/>
    <property type="project" value="UniProtKB-KW"/>
</dbReference>
<dbReference type="EMBL" id="CP036269">
    <property type="protein sequence ID" value="QDT45143.1"/>
    <property type="molecule type" value="Genomic_DNA"/>
</dbReference>
<dbReference type="Gene3D" id="3.40.1710.10">
    <property type="entry name" value="abc type-2 transporter like domain"/>
    <property type="match status" value="1"/>
</dbReference>
<feature type="compositionally biased region" description="Basic and acidic residues" evidence="7">
    <location>
        <begin position="331"/>
        <end position="346"/>
    </location>
</feature>
<evidence type="ECO:0000256" key="5">
    <source>
        <dbReference type="ARBA" id="ARBA00022989"/>
    </source>
</evidence>
<feature type="transmembrane region" description="Helical" evidence="8">
    <location>
        <begin position="712"/>
        <end position="731"/>
    </location>
</feature>
<dbReference type="SUPFAM" id="SSF52540">
    <property type="entry name" value="P-loop containing nucleoside triphosphate hydrolases"/>
    <property type="match status" value="1"/>
</dbReference>
<keyword evidence="12" id="KW-1185">Reference proteome</keyword>
<reference evidence="11 12" key="1">
    <citation type="submission" date="2019-02" db="EMBL/GenBank/DDBJ databases">
        <title>Deep-cultivation of Planctomycetes and their phenomic and genomic characterization uncovers novel biology.</title>
        <authorList>
            <person name="Wiegand S."/>
            <person name="Jogler M."/>
            <person name="Boedeker C."/>
            <person name="Pinto D."/>
            <person name="Vollmers J."/>
            <person name="Rivas-Marin E."/>
            <person name="Kohn T."/>
            <person name="Peeters S.H."/>
            <person name="Heuer A."/>
            <person name="Rast P."/>
            <person name="Oberbeckmann S."/>
            <person name="Bunk B."/>
            <person name="Jeske O."/>
            <person name="Meyerdierks A."/>
            <person name="Storesund J.E."/>
            <person name="Kallscheuer N."/>
            <person name="Luecker S."/>
            <person name="Lage O.M."/>
            <person name="Pohl T."/>
            <person name="Merkel B.J."/>
            <person name="Hornburger P."/>
            <person name="Mueller R.-W."/>
            <person name="Bruemmer F."/>
            <person name="Labrenz M."/>
            <person name="Spormann A.M."/>
            <person name="Op den Camp H."/>
            <person name="Overmann J."/>
            <person name="Amann R."/>
            <person name="Jetten M.S.M."/>
            <person name="Mascher T."/>
            <person name="Medema M.H."/>
            <person name="Devos D.P."/>
            <person name="Kaster A.-K."/>
            <person name="Ovreas L."/>
            <person name="Rohde M."/>
            <person name="Galperin M.Y."/>
            <person name="Jogler C."/>
        </authorList>
    </citation>
    <scope>NUCLEOTIDE SEQUENCE [LARGE SCALE GENOMIC DNA]</scope>
    <source>
        <strain evidence="11 12">Pan241w</strain>
    </source>
</reference>
<dbReference type="PROSITE" id="PS00211">
    <property type="entry name" value="ABC_TRANSPORTER_1"/>
    <property type="match status" value="1"/>
</dbReference>
<evidence type="ECO:0000259" key="9">
    <source>
        <dbReference type="PROSITE" id="PS50893"/>
    </source>
</evidence>
<name>A0A517RMP3_9PLAN</name>
<dbReference type="PANTHER" id="PTHR43038:SF3">
    <property type="entry name" value="ABC TRANSPORTER G FAMILY MEMBER 20 ISOFORM X1"/>
    <property type="match status" value="1"/>
</dbReference>
<dbReference type="PANTHER" id="PTHR43038">
    <property type="entry name" value="ATP-BINDING CASSETTE, SUB-FAMILY H, MEMBER 1"/>
    <property type="match status" value="1"/>
</dbReference>
<evidence type="ECO:0000256" key="4">
    <source>
        <dbReference type="ARBA" id="ARBA00022840"/>
    </source>
</evidence>
<dbReference type="Pfam" id="PF00005">
    <property type="entry name" value="ABC_tran"/>
    <property type="match status" value="1"/>
</dbReference>
<dbReference type="Gene3D" id="3.40.50.300">
    <property type="entry name" value="P-loop containing nucleotide triphosphate hydrolases"/>
    <property type="match status" value="1"/>
</dbReference>
<keyword evidence="2 8" id="KW-0812">Transmembrane</keyword>
<gene>
    <name evidence="11" type="primary">ybhF_6</name>
    <name evidence="11" type="ORF">Pan241w_52610</name>
</gene>
<evidence type="ECO:0000313" key="12">
    <source>
        <dbReference type="Proteomes" id="UP000317171"/>
    </source>
</evidence>
<feature type="domain" description="ABC transmembrane type-2" evidence="10">
    <location>
        <begin position="502"/>
        <end position="737"/>
    </location>
</feature>
<dbReference type="SMART" id="SM00382">
    <property type="entry name" value="AAA"/>
    <property type="match status" value="1"/>
</dbReference>
<proteinExistence type="predicted"/>
<dbReference type="InterPro" id="IPR017871">
    <property type="entry name" value="ABC_transporter-like_CS"/>
</dbReference>
<dbReference type="KEGG" id="gaz:Pan241w_52610"/>
<feature type="transmembrane region" description="Helical" evidence="8">
    <location>
        <begin position="681"/>
        <end position="700"/>
    </location>
</feature>
<accession>A0A517RMP3</accession>
<dbReference type="PROSITE" id="PS51012">
    <property type="entry name" value="ABC_TM2"/>
    <property type="match status" value="1"/>
</dbReference>
<evidence type="ECO:0000256" key="6">
    <source>
        <dbReference type="ARBA" id="ARBA00023136"/>
    </source>
</evidence>